<sequence>MPHFHTRAVWSIPNNFVIFSSGEWILAGRVPICGCVEYQDETFDSWPSVSGRIESTNGQITSERHLIVLRWETVKCRYSPLSVTPLSAIP</sequence>
<dbReference type="EMBL" id="BGPR01086025">
    <property type="protein sequence ID" value="GBM01831.1"/>
    <property type="molecule type" value="Genomic_DNA"/>
</dbReference>
<keyword evidence="2" id="KW-1185">Reference proteome</keyword>
<proteinExistence type="predicted"/>
<name>A0A4Y2CBQ6_ARAVE</name>
<gene>
    <name evidence="1" type="ORF">AVEN_258840_1</name>
</gene>
<organism evidence="1 2">
    <name type="scientific">Araneus ventricosus</name>
    <name type="common">Orbweaver spider</name>
    <name type="synonym">Epeira ventricosa</name>
    <dbReference type="NCBI Taxonomy" id="182803"/>
    <lineage>
        <taxon>Eukaryota</taxon>
        <taxon>Metazoa</taxon>
        <taxon>Ecdysozoa</taxon>
        <taxon>Arthropoda</taxon>
        <taxon>Chelicerata</taxon>
        <taxon>Arachnida</taxon>
        <taxon>Araneae</taxon>
        <taxon>Araneomorphae</taxon>
        <taxon>Entelegynae</taxon>
        <taxon>Araneoidea</taxon>
        <taxon>Araneidae</taxon>
        <taxon>Araneus</taxon>
    </lineage>
</organism>
<evidence type="ECO:0000313" key="2">
    <source>
        <dbReference type="Proteomes" id="UP000499080"/>
    </source>
</evidence>
<dbReference type="Proteomes" id="UP000499080">
    <property type="component" value="Unassembled WGS sequence"/>
</dbReference>
<comment type="caution">
    <text evidence="1">The sequence shown here is derived from an EMBL/GenBank/DDBJ whole genome shotgun (WGS) entry which is preliminary data.</text>
</comment>
<dbReference type="AlphaFoldDB" id="A0A4Y2CBQ6"/>
<accession>A0A4Y2CBQ6</accession>
<evidence type="ECO:0000313" key="1">
    <source>
        <dbReference type="EMBL" id="GBM01831.1"/>
    </source>
</evidence>
<protein>
    <submittedName>
        <fullName evidence="1">Uncharacterized protein</fullName>
    </submittedName>
</protein>
<reference evidence="1 2" key="1">
    <citation type="journal article" date="2019" name="Sci. Rep.">
        <title>Orb-weaving spider Araneus ventricosus genome elucidates the spidroin gene catalogue.</title>
        <authorList>
            <person name="Kono N."/>
            <person name="Nakamura H."/>
            <person name="Ohtoshi R."/>
            <person name="Moran D.A.P."/>
            <person name="Shinohara A."/>
            <person name="Yoshida Y."/>
            <person name="Fujiwara M."/>
            <person name="Mori M."/>
            <person name="Tomita M."/>
            <person name="Arakawa K."/>
        </authorList>
    </citation>
    <scope>NUCLEOTIDE SEQUENCE [LARGE SCALE GENOMIC DNA]</scope>
</reference>